<protein>
    <submittedName>
        <fullName evidence="4">Inactive serine/threonine-protein kinase TEX14</fullName>
    </submittedName>
</protein>
<dbReference type="GO" id="GO:0051306">
    <property type="term" value="P:mitotic sister chromatid separation"/>
    <property type="evidence" value="ECO:0007669"/>
    <property type="project" value="InterPro"/>
</dbReference>
<dbReference type="EMBL" id="SOYY01000023">
    <property type="protein sequence ID" value="KAA0704087.1"/>
    <property type="molecule type" value="Genomic_DNA"/>
</dbReference>
<evidence type="ECO:0000313" key="5">
    <source>
        <dbReference type="Proteomes" id="UP000324632"/>
    </source>
</evidence>
<dbReference type="Proteomes" id="UP000324632">
    <property type="component" value="Chromosome 23"/>
</dbReference>
<feature type="region of interest" description="Disordered" evidence="2">
    <location>
        <begin position="989"/>
        <end position="1026"/>
    </location>
</feature>
<accession>A0A5A9N6B0</accession>
<comment type="caution">
    <text evidence="4">The sequence shown here is derived from an EMBL/GenBank/DDBJ whole genome shotgun (WGS) entry which is preliminary data.</text>
</comment>
<feature type="region of interest" description="Disordered" evidence="2">
    <location>
        <begin position="1184"/>
        <end position="1255"/>
    </location>
</feature>
<evidence type="ECO:0000256" key="2">
    <source>
        <dbReference type="SAM" id="MobiDB-lite"/>
    </source>
</evidence>
<feature type="region of interest" description="Disordered" evidence="2">
    <location>
        <begin position="877"/>
        <end position="964"/>
    </location>
</feature>
<dbReference type="Pfam" id="PF12796">
    <property type="entry name" value="Ank_2"/>
    <property type="match status" value="1"/>
</dbReference>
<feature type="compositionally biased region" description="Polar residues" evidence="2">
    <location>
        <begin position="1139"/>
        <end position="1160"/>
    </location>
</feature>
<feature type="region of interest" description="Disordered" evidence="2">
    <location>
        <begin position="686"/>
        <end position="708"/>
    </location>
</feature>
<dbReference type="GO" id="GO:0007094">
    <property type="term" value="P:mitotic spindle assembly checkpoint signaling"/>
    <property type="evidence" value="ECO:0007669"/>
    <property type="project" value="InterPro"/>
</dbReference>
<evidence type="ECO:0000256" key="1">
    <source>
        <dbReference type="PROSITE-ProRule" id="PRU00023"/>
    </source>
</evidence>
<dbReference type="Pfam" id="PF07714">
    <property type="entry name" value="PK_Tyr_Ser-Thr"/>
    <property type="match status" value="1"/>
</dbReference>
<dbReference type="PROSITE" id="PS50011">
    <property type="entry name" value="PROTEIN_KINASE_DOM"/>
    <property type="match status" value="1"/>
</dbReference>
<feature type="repeat" description="ANK" evidence="1">
    <location>
        <begin position="53"/>
        <end position="85"/>
    </location>
</feature>
<dbReference type="PANTHER" id="PTHR23060:SF3">
    <property type="entry name" value="TESTIS EXPRESSED 14, INTERCELLULAR BRIDGE FORMING FACTOR"/>
    <property type="match status" value="1"/>
</dbReference>
<keyword evidence="4" id="KW-0808">Transferase</keyword>
<dbReference type="GO" id="GO:0045171">
    <property type="term" value="C:intercellular bridge"/>
    <property type="evidence" value="ECO:0007669"/>
    <property type="project" value="TreeGrafter"/>
</dbReference>
<feature type="region of interest" description="Disordered" evidence="2">
    <location>
        <begin position="822"/>
        <end position="841"/>
    </location>
</feature>
<dbReference type="GO" id="GO:0005524">
    <property type="term" value="F:ATP binding"/>
    <property type="evidence" value="ECO:0007669"/>
    <property type="project" value="InterPro"/>
</dbReference>
<dbReference type="Gene3D" id="1.10.510.10">
    <property type="entry name" value="Transferase(Phosphotransferase) domain 1"/>
    <property type="match status" value="1"/>
</dbReference>
<dbReference type="InterPro" id="IPR036770">
    <property type="entry name" value="Ankyrin_rpt-contain_sf"/>
</dbReference>
<feature type="repeat" description="ANK" evidence="1">
    <location>
        <begin position="86"/>
        <end position="118"/>
    </location>
</feature>
<keyword evidence="1" id="KW-0040">ANK repeat</keyword>
<keyword evidence="4" id="KW-0418">Kinase</keyword>
<dbReference type="SMART" id="SM00248">
    <property type="entry name" value="ANK"/>
    <property type="match status" value="3"/>
</dbReference>
<proteinExistence type="predicted"/>
<dbReference type="GO" id="GO:0004672">
    <property type="term" value="F:protein kinase activity"/>
    <property type="evidence" value="ECO:0007669"/>
    <property type="project" value="InterPro"/>
</dbReference>
<dbReference type="GO" id="GO:0000776">
    <property type="term" value="C:kinetochore"/>
    <property type="evidence" value="ECO:0007669"/>
    <property type="project" value="TreeGrafter"/>
</dbReference>
<dbReference type="SUPFAM" id="SSF48403">
    <property type="entry name" value="Ankyrin repeat"/>
    <property type="match status" value="1"/>
</dbReference>
<keyword evidence="5" id="KW-1185">Reference proteome</keyword>
<gene>
    <name evidence="4" type="ORF">E1301_Tti000269</name>
</gene>
<sequence>MTGVQPMPCPVLLGTVKSGGLPSLLHSYTTEKKVAKMEKILKKGVNVDCMNHLGQTPLYCASLLGFTNIAEKLLEYGANPNHRCIDLSTPVHSAVFSCNPRLLSSLLDAGGDLRLHDDQGRTPRDWAEAGAQENSPRMLEFLKRCESQMQSMLQTHLSRDVRCSPASSKTLLSSVSPVKLLRPWGSENKIDAKSLACDMVMQCFGYGKLGVEKQVLSLGLAASVPLISDADLGQTEDEPFNSFMCGSFISMTNYSWKGCRVTVKELNDHILQERDGQNGIMDILITEQEYCCQLSHPHLLLLMAVSMSTDLNHTRLVYERVNVGSLFSLLHQRREEFPLLQVIDLLSVVLQVCDVLMYLHGRTLVLRALSSHTILIVHPGVAKVTGLGFMVPSEGSCVYTPPPVPLPLSLVNWAAAEVIKCKACTGKADIYSLCALIQEIYTDALPWGSTDTHCIKKAVELGQALIAHPAVPQPYYQYLETGLECRAQDRTNTLQDLCYMLRCDIREIRSKSKRKNGWYSWSAFESIPEWTANVNYMSERDKPVYQVFQQDLCCVERETKDRVSQHVSRRTITEEEDSSTDTDDLHWDVSHRDVAHLHKPPVTHDTSLSEPACYNCSDTETDLSVSRSISHHISSIVLNLKVSQVLMQQAERSLDDAVAAKLNVPCFDEVDAGKFEGVLGRLNNENESSDCAGKALGPPSRNYTPKSPIDEDVEETHYSSAQEDIFDSQSYPRSLREEKSDFRLDGTKSVQQQTGYQKSNRLYMQLEAQRGKYQAKSTWTSEVSEVVALMARGQLGTQKIAVGSSDSEDLEEPQLHLQGWKGHDTRYNFENDQESETRESSDLERLFKGFAGIKSDSEESTNFHTINCTINVTGRELEEVESSESDYTQSPIEPNTVYYTPKHHLSDSSTTEEHSQSLSSDEELDVTVEVCQPCTTPAEEKQNTEKILGENQPSHDLQKTEPESITPVQSCLPDMAEIADLSSIPCSPTHHQELVGSQGALPASQSRGHPPCNSTPRSPRDRRTYLGNVPHFEGLLDTSPCGCAPSKSLFTESYATASSGDSSTTNVSASSIVQSPAVRNVSKENTEFHAQFTTSSSEERQTKASSQGTSEEMECPTGAPGEAGIQPETEEQRKRSENNNRSSDNPETYDQPSNRCSSTSWEEDGNYDVCNKEEEIGVELLDSEHQLDQQSFGEQEWDKEDISEGKEGCVNGTPVPIHVPDPDPVWDVDSNANSQKSTDKSSDNTERANSTLDEDLQRMLLQRAAELRISRELGPSSPCKAQ</sequence>
<evidence type="ECO:0000313" key="4">
    <source>
        <dbReference type="EMBL" id="KAA0704087.1"/>
    </source>
</evidence>
<organism evidence="4 5">
    <name type="scientific">Triplophysa tibetana</name>
    <dbReference type="NCBI Taxonomy" id="1572043"/>
    <lineage>
        <taxon>Eukaryota</taxon>
        <taxon>Metazoa</taxon>
        <taxon>Chordata</taxon>
        <taxon>Craniata</taxon>
        <taxon>Vertebrata</taxon>
        <taxon>Euteleostomi</taxon>
        <taxon>Actinopterygii</taxon>
        <taxon>Neopterygii</taxon>
        <taxon>Teleostei</taxon>
        <taxon>Ostariophysi</taxon>
        <taxon>Cypriniformes</taxon>
        <taxon>Nemacheilidae</taxon>
        <taxon>Triplophysa</taxon>
    </lineage>
</organism>
<dbReference type="InterPro" id="IPR001245">
    <property type="entry name" value="Ser-Thr/Tyr_kinase_cat_dom"/>
</dbReference>
<dbReference type="InterPro" id="IPR000719">
    <property type="entry name" value="Prot_kinase_dom"/>
</dbReference>
<dbReference type="PANTHER" id="PTHR23060">
    <property type="entry name" value="TESTIS EXPRESSED GENE 14"/>
    <property type="match status" value="1"/>
</dbReference>
<name>A0A5A9N6B0_9TELE</name>
<dbReference type="GO" id="GO:0007140">
    <property type="term" value="P:male meiotic nuclear division"/>
    <property type="evidence" value="ECO:0007669"/>
    <property type="project" value="InterPro"/>
</dbReference>
<dbReference type="PROSITE" id="PS50297">
    <property type="entry name" value="ANK_REP_REGION"/>
    <property type="match status" value="1"/>
</dbReference>
<evidence type="ECO:0000259" key="3">
    <source>
        <dbReference type="PROSITE" id="PS50011"/>
    </source>
</evidence>
<dbReference type="GO" id="GO:0043063">
    <property type="term" value="P:intercellular bridge organization"/>
    <property type="evidence" value="ECO:0007669"/>
    <property type="project" value="InterPro"/>
</dbReference>
<dbReference type="SUPFAM" id="SSF56112">
    <property type="entry name" value="Protein kinase-like (PK-like)"/>
    <property type="match status" value="1"/>
</dbReference>
<feature type="compositionally biased region" description="Basic and acidic residues" evidence="2">
    <location>
        <begin position="938"/>
        <end position="948"/>
    </location>
</feature>
<dbReference type="PROSITE" id="PS50088">
    <property type="entry name" value="ANK_REPEAT"/>
    <property type="match status" value="2"/>
</dbReference>
<dbReference type="InterPro" id="IPR002110">
    <property type="entry name" value="Ankyrin_rpt"/>
</dbReference>
<dbReference type="Gene3D" id="1.25.40.20">
    <property type="entry name" value="Ankyrin repeat-containing domain"/>
    <property type="match status" value="1"/>
</dbReference>
<dbReference type="GO" id="GO:0008608">
    <property type="term" value="P:attachment of spindle microtubules to kinetochore"/>
    <property type="evidence" value="ECO:0007669"/>
    <property type="project" value="InterPro"/>
</dbReference>
<reference evidence="4 5" key="1">
    <citation type="journal article" date="2019" name="Mol. Ecol. Resour.">
        <title>Chromosome-level genome assembly of Triplophysa tibetana, a fish adapted to the harsh high-altitude environment of the Tibetan Plateau.</title>
        <authorList>
            <person name="Yang X."/>
            <person name="Liu H."/>
            <person name="Ma Z."/>
            <person name="Zou Y."/>
            <person name="Zou M."/>
            <person name="Mao Y."/>
            <person name="Li X."/>
            <person name="Wang H."/>
            <person name="Chen T."/>
            <person name="Wang W."/>
            <person name="Yang R."/>
        </authorList>
    </citation>
    <scope>NUCLEOTIDE SEQUENCE [LARGE SCALE GENOMIC DNA]</scope>
    <source>
        <strain evidence="4">TTIB1903HZAU</strain>
        <tissue evidence="4">Muscle</tissue>
    </source>
</reference>
<dbReference type="GO" id="GO:0030496">
    <property type="term" value="C:midbody"/>
    <property type="evidence" value="ECO:0007669"/>
    <property type="project" value="TreeGrafter"/>
</dbReference>
<dbReference type="InterPro" id="IPR039339">
    <property type="entry name" value="Tex14"/>
</dbReference>
<feature type="compositionally biased region" description="Basic and acidic residues" evidence="2">
    <location>
        <begin position="1237"/>
        <end position="1246"/>
    </location>
</feature>
<dbReference type="InterPro" id="IPR011009">
    <property type="entry name" value="Kinase-like_dom_sf"/>
</dbReference>
<feature type="region of interest" description="Disordered" evidence="2">
    <location>
        <begin position="1076"/>
        <end position="1170"/>
    </location>
</feature>
<feature type="domain" description="Protein kinase" evidence="3">
    <location>
        <begin position="198"/>
        <end position="502"/>
    </location>
</feature>
<feature type="compositionally biased region" description="Polar residues" evidence="2">
    <location>
        <begin position="1003"/>
        <end position="1017"/>
    </location>
</feature>